<name>A0A9P4UJ41_9PEZI</name>
<dbReference type="Proteomes" id="UP000799441">
    <property type="component" value="Unassembled WGS sequence"/>
</dbReference>
<gene>
    <name evidence="1" type="ORF">K431DRAFT_289813</name>
</gene>
<protein>
    <submittedName>
        <fullName evidence="1">Uncharacterized protein</fullName>
    </submittedName>
</protein>
<reference evidence="1" key="1">
    <citation type="journal article" date="2020" name="Stud. Mycol.">
        <title>101 Dothideomycetes genomes: a test case for predicting lifestyles and emergence of pathogens.</title>
        <authorList>
            <person name="Haridas S."/>
            <person name="Albert R."/>
            <person name="Binder M."/>
            <person name="Bloem J."/>
            <person name="Labutti K."/>
            <person name="Salamov A."/>
            <person name="Andreopoulos B."/>
            <person name="Baker S."/>
            <person name="Barry K."/>
            <person name="Bills G."/>
            <person name="Bluhm B."/>
            <person name="Cannon C."/>
            <person name="Castanera R."/>
            <person name="Culley D."/>
            <person name="Daum C."/>
            <person name="Ezra D."/>
            <person name="Gonzalez J."/>
            <person name="Henrissat B."/>
            <person name="Kuo A."/>
            <person name="Liang C."/>
            <person name="Lipzen A."/>
            <person name="Lutzoni F."/>
            <person name="Magnuson J."/>
            <person name="Mondo S."/>
            <person name="Nolan M."/>
            <person name="Ohm R."/>
            <person name="Pangilinan J."/>
            <person name="Park H.-J."/>
            <person name="Ramirez L."/>
            <person name="Alfaro M."/>
            <person name="Sun H."/>
            <person name="Tritt A."/>
            <person name="Yoshinaga Y."/>
            <person name="Zwiers L.-H."/>
            <person name="Turgeon B."/>
            <person name="Goodwin S."/>
            <person name="Spatafora J."/>
            <person name="Crous P."/>
            <person name="Grigoriev I."/>
        </authorList>
    </citation>
    <scope>NUCLEOTIDE SEQUENCE</scope>
    <source>
        <strain evidence="1">CBS 116435</strain>
    </source>
</reference>
<comment type="caution">
    <text evidence="1">The sequence shown here is derived from an EMBL/GenBank/DDBJ whole genome shotgun (WGS) entry which is preliminary data.</text>
</comment>
<keyword evidence="2" id="KW-1185">Reference proteome</keyword>
<proteinExistence type="predicted"/>
<dbReference type="EMBL" id="MU003914">
    <property type="protein sequence ID" value="KAF2715964.1"/>
    <property type="molecule type" value="Genomic_DNA"/>
</dbReference>
<dbReference type="AlphaFoldDB" id="A0A9P4UJ41"/>
<organism evidence="1 2">
    <name type="scientific">Polychaeton citri CBS 116435</name>
    <dbReference type="NCBI Taxonomy" id="1314669"/>
    <lineage>
        <taxon>Eukaryota</taxon>
        <taxon>Fungi</taxon>
        <taxon>Dikarya</taxon>
        <taxon>Ascomycota</taxon>
        <taxon>Pezizomycotina</taxon>
        <taxon>Dothideomycetes</taxon>
        <taxon>Dothideomycetidae</taxon>
        <taxon>Capnodiales</taxon>
        <taxon>Capnodiaceae</taxon>
        <taxon>Polychaeton</taxon>
    </lineage>
</organism>
<evidence type="ECO:0000313" key="1">
    <source>
        <dbReference type="EMBL" id="KAF2715964.1"/>
    </source>
</evidence>
<sequence length="104" mass="11284">MRLVLRFAVAGQSGCLGMTLLPFRNQIEQEEALVRGLVSVATHRPPPHPCSLTAPPFPSSPSRLAICPAAPSGRRRSVANQIPAQTGGCISVSRQWCISLHWTW</sequence>
<accession>A0A9P4UJ41</accession>
<evidence type="ECO:0000313" key="2">
    <source>
        <dbReference type="Proteomes" id="UP000799441"/>
    </source>
</evidence>